<name>A0ABQ4JGB9_9ACTN</name>
<evidence type="ECO:0008006" key="4">
    <source>
        <dbReference type="Google" id="ProtNLM"/>
    </source>
</evidence>
<evidence type="ECO:0000313" key="3">
    <source>
        <dbReference type="Proteomes" id="UP000653076"/>
    </source>
</evidence>
<gene>
    <name evidence="2" type="ORF">Vqi01_47250</name>
</gene>
<evidence type="ECO:0000313" key="2">
    <source>
        <dbReference type="EMBL" id="GIJ29563.1"/>
    </source>
</evidence>
<protein>
    <recommendedName>
        <fullName evidence="4">HNH endonuclease</fullName>
    </recommendedName>
</protein>
<feature type="compositionally biased region" description="Polar residues" evidence="1">
    <location>
        <begin position="37"/>
        <end position="47"/>
    </location>
</feature>
<feature type="region of interest" description="Disordered" evidence="1">
    <location>
        <begin position="28"/>
        <end position="60"/>
    </location>
</feature>
<dbReference type="Proteomes" id="UP000653076">
    <property type="component" value="Unassembled WGS sequence"/>
</dbReference>
<comment type="caution">
    <text evidence="2">The sequence shown here is derived from an EMBL/GenBank/DDBJ whole genome shotgun (WGS) entry which is preliminary data.</text>
</comment>
<proteinExistence type="predicted"/>
<keyword evidence="3" id="KW-1185">Reference proteome</keyword>
<evidence type="ECO:0000256" key="1">
    <source>
        <dbReference type="SAM" id="MobiDB-lite"/>
    </source>
</evidence>
<organism evidence="2 3">
    <name type="scientific">Micromonospora qiuiae</name>
    <dbReference type="NCBI Taxonomy" id="502268"/>
    <lineage>
        <taxon>Bacteria</taxon>
        <taxon>Bacillati</taxon>
        <taxon>Actinomycetota</taxon>
        <taxon>Actinomycetes</taxon>
        <taxon>Micromonosporales</taxon>
        <taxon>Micromonosporaceae</taxon>
        <taxon>Micromonospora</taxon>
    </lineage>
</organism>
<accession>A0ABQ4JGB9</accession>
<sequence>MAAPFLSLAQIRNRQTLAARRTLRDQARQEGRCPVCGQSTTAASGRSTPFRRNGGIWLGG</sequence>
<reference evidence="2 3" key="1">
    <citation type="submission" date="2021-01" db="EMBL/GenBank/DDBJ databases">
        <title>Whole genome shotgun sequence of Verrucosispora qiuiae NBRC 106684.</title>
        <authorList>
            <person name="Komaki H."/>
            <person name="Tamura T."/>
        </authorList>
    </citation>
    <scope>NUCLEOTIDE SEQUENCE [LARGE SCALE GENOMIC DNA]</scope>
    <source>
        <strain evidence="2 3">NBRC 106684</strain>
    </source>
</reference>
<dbReference type="EMBL" id="BOPC01000075">
    <property type="protein sequence ID" value="GIJ29563.1"/>
    <property type="molecule type" value="Genomic_DNA"/>
</dbReference>